<dbReference type="Proteomes" id="UP000619534">
    <property type="component" value="Unassembled WGS sequence"/>
</dbReference>
<gene>
    <name evidence="3" type="ORF">GCM10007216_14160</name>
</gene>
<dbReference type="EMBL" id="BMCJ01000002">
    <property type="protein sequence ID" value="GGC84630.1"/>
    <property type="molecule type" value="Genomic_DNA"/>
</dbReference>
<dbReference type="RefSeq" id="WP_062442014.1">
    <property type="nucleotide sequence ID" value="NZ_BMCJ01000002.1"/>
</dbReference>
<dbReference type="CDD" id="cd01356">
    <property type="entry name" value="AcnX_swivel"/>
    <property type="match status" value="1"/>
</dbReference>
<evidence type="ECO:0000256" key="1">
    <source>
        <dbReference type="ARBA" id="ARBA00023239"/>
    </source>
</evidence>
<reference evidence="4" key="1">
    <citation type="journal article" date="2019" name="Int. J. Syst. Evol. Microbiol.">
        <title>The Global Catalogue of Microorganisms (GCM) 10K type strain sequencing project: providing services to taxonomists for standard genome sequencing and annotation.</title>
        <authorList>
            <consortium name="The Broad Institute Genomics Platform"/>
            <consortium name="The Broad Institute Genome Sequencing Center for Infectious Disease"/>
            <person name="Wu L."/>
            <person name="Ma J."/>
        </authorList>
    </citation>
    <scope>NUCLEOTIDE SEQUENCE [LARGE SCALE GENOMIC DNA]</scope>
    <source>
        <strain evidence="4">CCM 7282</strain>
    </source>
</reference>
<evidence type="ECO:0000313" key="3">
    <source>
        <dbReference type="EMBL" id="GGC84630.1"/>
    </source>
</evidence>
<dbReference type="Gene3D" id="3.50.30.10">
    <property type="entry name" value="Phosphohistidine domain"/>
    <property type="match status" value="1"/>
</dbReference>
<organism evidence="3 4">
    <name type="scientific">Thalassobacillus devorans</name>
    <dbReference type="NCBI Taxonomy" id="279813"/>
    <lineage>
        <taxon>Bacteria</taxon>
        <taxon>Bacillati</taxon>
        <taxon>Bacillota</taxon>
        <taxon>Bacilli</taxon>
        <taxon>Bacillales</taxon>
        <taxon>Bacillaceae</taxon>
        <taxon>Thalassobacillus</taxon>
    </lineage>
</organism>
<name>A0ABQ1NUA9_9BACI</name>
<keyword evidence="4" id="KW-1185">Reference proteome</keyword>
<feature type="domain" description="Phosphomevalonate dehydratase small subunit-like" evidence="2">
    <location>
        <begin position="42"/>
        <end position="117"/>
    </location>
</feature>
<accession>A0ABQ1NUA9</accession>
<dbReference type="InterPro" id="IPR002840">
    <property type="entry name" value="PMDh-S-like_dom"/>
</dbReference>
<proteinExistence type="predicted"/>
<evidence type="ECO:0000259" key="2">
    <source>
        <dbReference type="Pfam" id="PF01989"/>
    </source>
</evidence>
<dbReference type="SUPFAM" id="SSF52016">
    <property type="entry name" value="LeuD/IlvD-like"/>
    <property type="match status" value="1"/>
</dbReference>
<evidence type="ECO:0000313" key="4">
    <source>
        <dbReference type="Proteomes" id="UP000619534"/>
    </source>
</evidence>
<dbReference type="PANTHER" id="PTHR36577:SF3">
    <property type="entry name" value="DUF521 DOMAIN PROTEIN (AFU_ORTHOLOGUE AFUA_6G00490)"/>
    <property type="match status" value="1"/>
</dbReference>
<sequence>MDNNNELKDESVEPLNQSKHITGNVIVAGKGEGEVIATDVPLSFWGGYNSETGDIIDHHHPLYGENLTGKVFVLPGGRGSCTGSMVLLQAIYSNNSPGAIILKQIDEIISLGAIVADEIFKMKLPIIALNEPDFALAQKASYIKVNEYGKVFINH</sequence>
<comment type="caution">
    <text evidence="3">The sequence shown here is derived from an EMBL/GenBank/DDBJ whole genome shotgun (WGS) entry which is preliminary data.</text>
</comment>
<dbReference type="Pfam" id="PF01989">
    <property type="entry name" value="AcnX_swivel_put"/>
    <property type="match status" value="1"/>
</dbReference>
<keyword evidence="1" id="KW-0456">Lyase</keyword>
<dbReference type="PANTHER" id="PTHR36577">
    <property type="entry name" value="DUF521 DOMAIN PROTEIN (AFU_ORTHOLOGUE AFUA_6G00490)"/>
    <property type="match status" value="1"/>
</dbReference>
<protein>
    <recommendedName>
        <fullName evidence="2">Phosphomevalonate dehydratase small subunit-like domain-containing protein</fullName>
    </recommendedName>
</protein>